<dbReference type="Pfam" id="PF02632">
    <property type="entry name" value="BioY"/>
    <property type="match status" value="1"/>
</dbReference>
<protein>
    <recommendedName>
        <fullName evidence="2">Biotin transporter</fullName>
    </recommendedName>
</protein>
<comment type="subcellular location">
    <subcellularLocation>
        <location evidence="2">Cell membrane</location>
        <topology evidence="2">Multi-pass membrane protein</topology>
    </subcellularLocation>
</comment>
<dbReference type="OrthoDB" id="9803495at2"/>
<comment type="similarity">
    <text evidence="1 2">Belongs to the BioY family.</text>
</comment>
<feature type="transmembrane region" description="Helical" evidence="3">
    <location>
        <begin position="57"/>
        <end position="75"/>
    </location>
</feature>
<keyword evidence="2" id="KW-0813">Transport</keyword>
<dbReference type="PANTHER" id="PTHR34295">
    <property type="entry name" value="BIOTIN TRANSPORTER BIOY"/>
    <property type="match status" value="1"/>
</dbReference>
<sequence length="171" mass="18096">MKTNKMIQSAMLIALTAVGAYLIIPLPFSPVPITLQTFFILLAGRLLGAKYAMLSQLGYLILGAVGLPIFAGGAAGPGILAGPTGGFLIGFIAMAGLAGIKTNDKRQSFFICTAAIITDYIIGCLYFMLLTGNNFLAALTMTIIPFIPGDIFKITLVIFIAPIIKRSLARH</sequence>
<dbReference type="PIRSF" id="PIRSF016661">
    <property type="entry name" value="BioY"/>
    <property type="match status" value="1"/>
</dbReference>
<feature type="transmembrane region" description="Helical" evidence="3">
    <location>
        <begin position="135"/>
        <end position="164"/>
    </location>
</feature>
<accession>A0A1I4I6G5</accession>
<gene>
    <name evidence="4" type="ORF">SAMN02983006_01316</name>
</gene>
<name>A0A1I4I6G5_9FIRM</name>
<organism evidence="4 5">
    <name type="scientific">Halanaerobium salsuginis</name>
    <dbReference type="NCBI Taxonomy" id="29563"/>
    <lineage>
        <taxon>Bacteria</taxon>
        <taxon>Bacillati</taxon>
        <taxon>Bacillota</taxon>
        <taxon>Clostridia</taxon>
        <taxon>Halanaerobiales</taxon>
        <taxon>Halanaerobiaceae</taxon>
        <taxon>Halanaerobium</taxon>
    </lineage>
</organism>
<dbReference type="Gene3D" id="1.10.1760.20">
    <property type="match status" value="1"/>
</dbReference>
<dbReference type="AlphaFoldDB" id="A0A1I4I6G5"/>
<keyword evidence="3" id="KW-1133">Transmembrane helix</keyword>
<dbReference type="PANTHER" id="PTHR34295:SF1">
    <property type="entry name" value="BIOTIN TRANSPORTER BIOY"/>
    <property type="match status" value="1"/>
</dbReference>
<feature type="transmembrane region" description="Helical" evidence="3">
    <location>
        <begin position="81"/>
        <end position="100"/>
    </location>
</feature>
<evidence type="ECO:0000256" key="2">
    <source>
        <dbReference type="PIRNR" id="PIRNR016661"/>
    </source>
</evidence>
<feature type="transmembrane region" description="Helical" evidence="3">
    <location>
        <begin position="7"/>
        <end position="24"/>
    </location>
</feature>
<proteinExistence type="inferred from homology"/>
<keyword evidence="2" id="KW-1003">Cell membrane</keyword>
<evidence type="ECO:0000313" key="4">
    <source>
        <dbReference type="EMBL" id="SFL50002.1"/>
    </source>
</evidence>
<dbReference type="InterPro" id="IPR003784">
    <property type="entry name" value="BioY"/>
</dbReference>
<dbReference type="EMBL" id="FOTI01000015">
    <property type="protein sequence ID" value="SFL50002.1"/>
    <property type="molecule type" value="Genomic_DNA"/>
</dbReference>
<feature type="transmembrane region" description="Helical" evidence="3">
    <location>
        <begin position="109"/>
        <end position="129"/>
    </location>
</feature>
<evidence type="ECO:0000256" key="1">
    <source>
        <dbReference type="ARBA" id="ARBA00010692"/>
    </source>
</evidence>
<evidence type="ECO:0000256" key="3">
    <source>
        <dbReference type="SAM" id="Phobius"/>
    </source>
</evidence>
<keyword evidence="5" id="KW-1185">Reference proteome</keyword>
<dbReference type="STRING" id="29563.SAMN02983006_01316"/>
<keyword evidence="2 3" id="KW-0472">Membrane</keyword>
<dbReference type="GO" id="GO:0005886">
    <property type="term" value="C:plasma membrane"/>
    <property type="evidence" value="ECO:0007669"/>
    <property type="project" value="UniProtKB-SubCell"/>
</dbReference>
<dbReference type="Proteomes" id="UP000199006">
    <property type="component" value="Unassembled WGS sequence"/>
</dbReference>
<dbReference type="RefSeq" id="WP_089861225.1">
    <property type="nucleotide sequence ID" value="NZ_FOTI01000015.1"/>
</dbReference>
<keyword evidence="3" id="KW-0812">Transmembrane</keyword>
<reference evidence="4 5" key="1">
    <citation type="submission" date="2016-10" db="EMBL/GenBank/DDBJ databases">
        <authorList>
            <person name="de Groot N.N."/>
        </authorList>
    </citation>
    <scope>NUCLEOTIDE SEQUENCE [LARGE SCALE GENOMIC DNA]</scope>
    <source>
        <strain evidence="4 5">ATCC 51327</strain>
    </source>
</reference>
<evidence type="ECO:0000313" key="5">
    <source>
        <dbReference type="Proteomes" id="UP000199006"/>
    </source>
</evidence>
<dbReference type="GO" id="GO:0015225">
    <property type="term" value="F:biotin transmembrane transporter activity"/>
    <property type="evidence" value="ECO:0007669"/>
    <property type="project" value="UniProtKB-UniRule"/>
</dbReference>